<proteinExistence type="inferred from homology"/>
<dbReference type="GO" id="GO:0005524">
    <property type="term" value="F:ATP binding"/>
    <property type="evidence" value="ECO:0007669"/>
    <property type="project" value="UniProtKB-KW"/>
</dbReference>
<dbReference type="GO" id="GO:0004550">
    <property type="term" value="F:nucleoside diphosphate kinase activity"/>
    <property type="evidence" value="ECO:0007669"/>
    <property type="project" value="UniProtKB-EC"/>
</dbReference>
<dbReference type="STRING" id="1802114.A2719_05620"/>
<evidence type="ECO:0000256" key="9">
    <source>
        <dbReference type="ARBA" id="ARBA00022840"/>
    </source>
</evidence>
<dbReference type="GO" id="GO:0046872">
    <property type="term" value="F:metal ion binding"/>
    <property type="evidence" value="ECO:0007669"/>
    <property type="project" value="UniProtKB-KW"/>
</dbReference>
<dbReference type="CDD" id="cd04413">
    <property type="entry name" value="NDPk_I"/>
    <property type="match status" value="1"/>
</dbReference>
<keyword evidence="5" id="KW-0808">Transferase</keyword>
<evidence type="ECO:0000256" key="4">
    <source>
        <dbReference type="ARBA" id="ARBA00017632"/>
    </source>
</evidence>
<dbReference type="EMBL" id="MHNK01000015">
    <property type="protein sequence ID" value="OGZ43448.1"/>
    <property type="molecule type" value="Genomic_DNA"/>
</dbReference>
<dbReference type="GO" id="GO:0006183">
    <property type="term" value="P:GTP biosynthetic process"/>
    <property type="evidence" value="ECO:0007669"/>
    <property type="project" value="InterPro"/>
</dbReference>
<dbReference type="Proteomes" id="UP000177480">
    <property type="component" value="Unassembled WGS sequence"/>
</dbReference>
<evidence type="ECO:0000313" key="15">
    <source>
        <dbReference type="EMBL" id="OGZ43448.1"/>
    </source>
</evidence>
<dbReference type="AlphaFoldDB" id="A0A1G2G0S9"/>
<protein>
    <recommendedName>
        <fullName evidence="4">Nucleoside diphosphate kinase</fullName>
        <ecNumber evidence="3">2.7.4.6</ecNumber>
    </recommendedName>
</protein>
<accession>A0A1G2G0S9</accession>
<evidence type="ECO:0000259" key="14">
    <source>
        <dbReference type="SMART" id="SM00562"/>
    </source>
</evidence>
<dbReference type="GO" id="GO:0006228">
    <property type="term" value="P:UTP biosynthetic process"/>
    <property type="evidence" value="ECO:0007669"/>
    <property type="project" value="InterPro"/>
</dbReference>
<evidence type="ECO:0000256" key="1">
    <source>
        <dbReference type="ARBA" id="ARBA00001946"/>
    </source>
</evidence>
<dbReference type="InterPro" id="IPR036850">
    <property type="entry name" value="NDK-like_dom_sf"/>
</dbReference>
<comment type="similarity">
    <text evidence="2 12 13">Belongs to the NDK family.</text>
</comment>
<organism evidence="15 16">
    <name type="scientific">Candidatus Ryanbacteria bacterium RIFCSPHIGHO2_01_FULL_45_22</name>
    <dbReference type="NCBI Taxonomy" id="1802114"/>
    <lineage>
        <taxon>Bacteria</taxon>
        <taxon>Candidatus Ryaniibacteriota</taxon>
    </lineage>
</organism>
<keyword evidence="7" id="KW-0547">Nucleotide-binding</keyword>
<keyword evidence="10" id="KW-0460">Magnesium</keyword>
<evidence type="ECO:0000256" key="10">
    <source>
        <dbReference type="ARBA" id="ARBA00022842"/>
    </source>
</evidence>
<dbReference type="GO" id="GO:0006241">
    <property type="term" value="P:CTP biosynthetic process"/>
    <property type="evidence" value="ECO:0007669"/>
    <property type="project" value="InterPro"/>
</dbReference>
<evidence type="ECO:0000256" key="8">
    <source>
        <dbReference type="ARBA" id="ARBA00022777"/>
    </source>
</evidence>
<dbReference type="PROSITE" id="PS51374">
    <property type="entry name" value="NDPK_LIKE"/>
    <property type="match status" value="1"/>
</dbReference>
<comment type="caution">
    <text evidence="15">The sequence shown here is derived from an EMBL/GenBank/DDBJ whole genome shotgun (WGS) entry which is preliminary data.</text>
</comment>
<dbReference type="Pfam" id="PF00334">
    <property type="entry name" value="NDK"/>
    <property type="match status" value="1"/>
</dbReference>
<keyword evidence="11" id="KW-0546">Nucleotide metabolism</keyword>
<evidence type="ECO:0000256" key="7">
    <source>
        <dbReference type="ARBA" id="ARBA00022741"/>
    </source>
</evidence>
<dbReference type="InterPro" id="IPR034907">
    <property type="entry name" value="NDK-like_dom"/>
</dbReference>
<sequence>MAKKKQTQARSRRPETIEQTLVVIKPDGVQRGLVGEILQRFEKAGLKIVAMRMRWVDETHAKKHYTEDLAKRRGQHVRDVMVDFLKSGPVVAFVVEGVDAIENVRKMIGSTEPKAALPGTIRGDYAHVAFRHADAQKKAVGNLIHASSDATDAYNEILVWFNEDELFDYKTVHDAFTL</sequence>
<evidence type="ECO:0000256" key="3">
    <source>
        <dbReference type="ARBA" id="ARBA00012966"/>
    </source>
</evidence>
<comment type="cofactor">
    <cofactor evidence="1">
        <name>Mg(2+)</name>
        <dbReference type="ChEBI" id="CHEBI:18420"/>
    </cofactor>
</comment>
<evidence type="ECO:0000256" key="6">
    <source>
        <dbReference type="ARBA" id="ARBA00022723"/>
    </source>
</evidence>
<dbReference type="Gene3D" id="3.30.70.141">
    <property type="entry name" value="Nucleoside diphosphate kinase-like domain"/>
    <property type="match status" value="1"/>
</dbReference>
<evidence type="ECO:0000256" key="13">
    <source>
        <dbReference type="RuleBase" id="RU004011"/>
    </source>
</evidence>
<evidence type="ECO:0000256" key="11">
    <source>
        <dbReference type="ARBA" id="ARBA00023080"/>
    </source>
</evidence>
<evidence type="ECO:0000256" key="2">
    <source>
        <dbReference type="ARBA" id="ARBA00008142"/>
    </source>
</evidence>
<dbReference type="SUPFAM" id="SSF54919">
    <property type="entry name" value="Nucleoside diphosphate kinase, NDK"/>
    <property type="match status" value="1"/>
</dbReference>
<evidence type="ECO:0000256" key="12">
    <source>
        <dbReference type="PROSITE-ProRule" id="PRU00706"/>
    </source>
</evidence>
<dbReference type="PANTHER" id="PTHR11349">
    <property type="entry name" value="NUCLEOSIDE DIPHOSPHATE KINASE"/>
    <property type="match status" value="1"/>
</dbReference>
<evidence type="ECO:0000256" key="5">
    <source>
        <dbReference type="ARBA" id="ARBA00022679"/>
    </source>
</evidence>
<dbReference type="SMART" id="SM00562">
    <property type="entry name" value="NDK"/>
    <property type="match status" value="1"/>
</dbReference>
<dbReference type="InterPro" id="IPR001564">
    <property type="entry name" value="Nucleoside_diP_kinase"/>
</dbReference>
<dbReference type="PRINTS" id="PR01243">
    <property type="entry name" value="NUCDPKINASE"/>
</dbReference>
<keyword evidence="9" id="KW-0067">ATP-binding</keyword>
<dbReference type="FunFam" id="3.30.70.141:FF:000003">
    <property type="entry name" value="Nucleoside diphosphate kinase"/>
    <property type="match status" value="1"/>
</dbReference>
<gene>
    <name evidence="15" type="ORF">A2719_05620</name>
</gene>
<evidence type="ECO:0000313" key="16">
    <source>
        <dbReference type="Proteomes" id="UP000177480"/>
    </source>
</evidence>
<comment type="caution">
    <text evidence="12">Lacks conserved residue(s) required for the propagation of feature annotation.</text>
</comment>
<reference evidence="15 16" key="1">
    <citation type="journal article" date="2016" name="Nat. Commun.">
        <title>Thousands of microbial genomes shed light on interconnected biogeochemical processes in an aquifer system.</title>
        <authorList>
            <person name="Anantharaman K."/>
            <person name="Brown C.T."/>
            <person name="Hug L.A."/>
            <person name="Sharon I."/>
            <person name="Castelle C.J."/>
            <person name="Probst A.J."/>
            <person name="Thomas B.C."/>
            <person name="Singh A."/>
            <person name="Wilkins M.J."/>
            <person name="Karaoz U."/>
            <person name="Brodie E.L."/>
            <person name="Williams K.H."/>
            <person name="Hubbard S.S."/>
            <person name="Banfield J.F."/>
        </authorList>
    </citation>
    <scope>NUCLEOTIDE SEQUENCE [LARGE SCALE GENOMIC DNA]</scope>
</reference>
<keyword evidence="8 15" id="KW-0418">Kinase</keyword>
<keyword evidence="6" id="KW-0479">Metal-binding</keyword>
<feature type="domain" description="Nucleoside diphosphate kinase-like" evidence="14">
    <location>
        <begin position="17"/>
        <end position="168"/>
    </location>
</feature>
<dbReference type="EC" id="2.7.4.6" evidence="3"/>
<name>A0A1G2G0S9_9BACT</name>